<dbReference type="PROSITE" id="PS00127">
    <property type="entry name" value="RNASE_PANCREATIC"/>
    <property type="match status" value="1"/>
</dbReference>
<evidence type="ECO:0000313" key="9">
    <source>
        <dbReference type="RefSeq" id="XP_008582332.1"/>
    </source>
</evidence>
<feature type="signal peptide" evidence="5">
    <location>
        <begin position="1"/>
        <end position="28"/>
    </location>
</feature>
<dbReference type="GeneID" id="103599920"/>
<dbReference type="SMART" id="SM00092">
    <property type="entry name" value="RNAse_Pc"/>
    <property type="match status" value="1"/>
</dbReference>
<evidence type="ECO:0000256" key="1">
    <source>
        <dbReference type="ARBA" id="ARBA00005600"/>
    </source>
</evidence>
<dbReference type="InterPro" id="IPR001427">
    <property type="entry name" value="RNaseA"/>
</dbReference>
<accession>A0ABM0RNZ0</accession>
<evidence type="ECO:0000256" key="5">
    <source>
        <dbReference type="RuleBase" id="RU000651"/>
    </source>
</evidence>
<keyword evidence="4 5" id="KW-0378">Hydrolase</keyword>
<reference evidence="8 9" key="1">
    <citation type="submission" date="2025-05" db="UniProtKB">
        <authorList>
            <consortium name="RefSeq"/>
        </authorList>
    </citation>
    <scope>IDENTIFICATION</scope>
</reference>
<organism evidence="7 8">
    <name type="scientific">Galeopterus variegatus</name>
    <name type="common">Malayan flying lemur</name>
    <name type="synonym">Cynocephalus variegatus</name>
    <dbReference type="NCBI Taxonomy" id="482537"/>
    <lineage>
        <taxon>Eukaryota</taxon>
        <taxon>Metazoa</taxon>
        <taxon>Chordata</taxon>
        <taxon>Craniata</taxon>
        <taxon>Vertebrata</taxon>
        <taxon>Euteleostomi</taxon>
        <taxon>Mammalia</taxon>
        <taxon>Eutheria</taxon>
        <taxon>Euarchontoglires</taxon>
        <taxon>Dermoptera</taxon>
        <taxon>Cynocephalidae</taxon>
        <taxon>Galeopterus</taxon>
    </lineage>
</organism>
<keyword evidence="3 5" id="KW-0255">Endonuclease</keyword>
<evidence type="ECO:0000313" key="8">
    <source>
        <dbReference type="RefSeq" id="XP_008582331.1"/>
    </source>
</evidence>
<evidence type="ECO:0000259" key="6">
    <source>
        <dbReference type="SMART" id="SM00092"/>
    </source>
</evidence>
<keyword evidence="2 5" id="KW-0540">Nuclease</keyword>
<dbReference type="PANTHER" id="PTHR11437">
    <property type="entry name" value="RIBONUCLEASE"/>
    <property type="match status" value="1"/>
</dbReference>
<comment type="similarity">
    <text evidence="1 5">Belongs to the pancreatic ribonuclease family.</text>
</comment>
<feature type="chain" id="PRO_5044948405" evidence="5">
    <location>
        <begin position="29"/>
        <end position="156"/>
    </location>
</feature>
<dbReference type="CDD" id="cd06265">
    <property type="entry name" value="RNase_A_canonical"/>
    <property type="match status" value="1"/>
</dbReference>
<keyword evidence="5" id="KW-0732">Signal</keyword>
<feature type="domain" description="Ribonuclease A-domain" evidence="6">
    <location>
        <begin position="32"/>
        <end position="156"/>
    </location>
</feature>
<dbReference type="InterPro" id="IPR036816">
    <property type="entry name" value="RNaseA-like_dom_sf"/>
</dbReference>
<dbReference type="PRINTS" id="PR00794">
    <property type="entry name" value="RIBONUCLEASE"/>
</dbReference>
<proteinExistence type="inferred from homology"/>
<dbReference type="Gene3D" id="3.10.130.10">
    <property type="entry name" value="Ribonuclease A-like domain"/>
    <property type="match status" value="1"/>
</dbReference>
<protein>
    <submittedName>
        <fullName evidence="8 9">Ribonuclease 7</fullName>
    </submittedName>
</protein>
<evidence type="ECO:0000256" key="3">
    <source>
        <dbReference type="ARBA" id="ARBA00022759"/>
    </source>
</evidence>
<dbReference type="RefSeq" id="XP_008582332.1">
    <property type="nucleotide sequence ID" value="XM_008584110.1"/>
</dbReference>
<dbReference type="PANTHER" id="PTHR11437:SF31">
    <property type="entry name" value="RIBONUCLEASE 7"/>
    <property type="match status" value="1"/>
</dbReference>
<dbReference type="Proteomes" id="UP000694923">
    <property type="component" value="Unplaced"/>
</dbReference>
<evidence type="ECO:0000313" key="7">
    <source>
        <dbReference type="Proteomes" id="UP000694923"/>
    </source>
</evidence>
<gene>
    <name evidence="8" type="primary">RNASE7</name>
    <name evidence="9" type="synonym">LOC103599920</name>
</gene>
<dbReference type="Pfam" id="PF00074">
    <property type="entry name" value="RnaseA"/>
    <property type="match status" value="1"/>
</dbReference>
<keyword evidence="7" id="KW-1185">Reference proteome</keyword>
<sequence>MAPVRAGFCPLLLLLLLGLWVAEIPVSAKPKHMTPSQWFKAQHVQPKSEACGKAMASINKDGKRCKNLNTFLHDSFSNVANTCQTPTIACKNKRKNCHQSHGPVSMTLCQLTSGKYPNCKYKEKHQNSAYIVACEPRKKGDSKEFHLVPVHLDKVI</sequence>
<dbReference type="GeneID" id="103599919"/>
<dbReference type="SUPFAM" id="SSF54076">
    <property type="entry name" value="RNase A-like"/>
    <property type="match status" value="1"/>
</dbReference>
<evidence type="ECO:0000256" key="4">
    <source>
        <dbReference type="ARBA" id="ARBA00022801"/>
    </source>
</evidence>
<dbReference type="InterPro" id="IPR023411">
    <property type="entry name" value="RNaseA_AS"/>
</dbReference>
<name>A0ABM0RNZ0_GALVR</name>
<dbReference type="RefSeq" id="XP_008582331.1">
    <property type="nucleotide sequence ID" value="XM_008584109.1"/>
</dbReference>
<evidence type="ECO:0000256" key="2">
    <source>
        <dbReference type="ARBA" id="ARBA00022722"/>
    </source>
</evidence>
<dbReference type="InterPro" id="IPR023412">
    <property type="entry name" value="RNaseA_domain"/>
</dbReference>